<dbReference type="EMBL" id="JACHND010000001">
    <property type="protein sequence ID" value="MBB4706004.1"/>
    <property type="molecule type" value="Genomic_DNA"/>
</dbReference>
<proteinExistence type="predicted"/>
<dbReference type="InterPro" id="IPR018309">
    <property type="entry name" value="Tscrpt_reg_PadR_C"/>
</dbReference>
<dbReference type="Pfam" id="PF03551">
    <property type="entry name" value="PadR"/>
    <property type="match status" value="1"/>
</dbReference>
<dbReference type="RefSeq" id="WP_184888055.1">
    <property type="nucleotide sequence ID" value="NZ_BOOV01000036.1"/>
</dbReference>
<dbReference type="AlphaFoldDB" id="A0A7W7DFP7"/>
<dbReference type="PANTHER" id="PTHR43252">
    <property type="entry name" value="TRANSCRIPTIONAL REGULATOR YQJI"/>
    <property type="match status" value="1"/>
</dbReference>
<evidence type="ECO:0000259" key="3">
    <source>
        <dbReference type="Pfam" id="PF10400"/>
    </source>
</evidence>
<keyword evidence="5" id="KW-1185">Reference proteome</keyword>
<sequence>MSLRIALLGLLSTSGPGSGYDLTKAFERSINYVWHAGHSQIYPELAKMAADGLITVEAQGTRGRKTYAITERGAEELHRWLTEHRPAPPVRSEGALLAFLLPLLDPAEAIGVLRPLEAEMTARLRELEELRALKRSSQVPPRGGLYALDFGIRSARTALEWIRATADDIAAQATPGAERPTGTHPAEHTGPAGDADA</sequence>
<dbReference type="Gene3D" id="1.10.10.10">
    <property type="entry name" value="Winged helix-like DNA-binding domain superfamily/Winged helix DNA-binding domain"/>
    <property type="match status" value="1"/>
</dbReference>
<feature type="domain" description="Transcription regulator PadR C-terminal" evidence="3">
    <location>
        <begin position="91"/>
        <end position="167"/>
    </location>
</feature>
<comment type="caution">
    <text evidence="4">The sequence shown here is derived from an EMBL/GenBank/DDBJ whole genome shotgun (WGS) entry which is preliminary data.</text>
</comment>
<dbReference type="InterPro" id="IPR036390">
    <property type="entry name" value="WH_DNA-bd_sf"/>
</dbReference>
<evidence type="ECO:0000313" key="4">
    <source>
        <dbReference type="EMBL" id="MBB4706004.1"/>
    </source>
</evidence>
<dbReference type="Pfam" id="PF10400">
    <property type="entry name" value="Vir_act_alpha_C"/>
    <property type="match status" value="1"/>
</dbReference>
<evidence type="ECO:0000313" key="5">
    <source>
        <dbReference type="Proteomes" id="UP000542210"/>
    </source>
</evidence>
<feature type="domain" description="Transcription regulator PadR N-terminal" evidence="2">
    <location>
        <begin position="7"/>
        <end position="78"/>
    </location>
</feature>
<name>A0A7W7DFP7_9ACTN</name>
<reference evidence="4 5" key="1">
    <citation type="submission" date="2020-08" db="EMBL/GenBank/DDBJ databases">
        <title>Sequencing the genomes of 1000 actinobacteria strains.</title>
        <authorList>
            <person name="Klenk H.-P."/>
        </authorList>
    </citation>
    <scope>NUCLEOTIDE SEQUENCE [LARGE SCALE GENOMIC DNA]</scope>
    <source>
        <strain evidence="4 5">DSM 45784</strain>
    </source>
</reference>
<keyword evidence="4" id="KW-0238">DNA-binding</keyword>
<dbReference type="InterPro" id="IPR036388">
    <property type="entry name" value="WH-like_DNA-bd_sf"/>
</dbReference>
<organism evidence="4 5">
    <name type="scientific">Sphaerisporangium siamense</name>
    <dbReference type="NCBI Taxonomy" id="795645"/>
    <lineage>
        <taxon>Bacteria</taxon>
        <taxon>Bacillati</taxon>
        <taxon>Actinomycetota</taxon>
        <taxon>Actinomycetes</taxon>
        <taxon>Streptosporangiales</taxon>
        <taxon>Streptosporangiaceae</taxon>
        <taxon>Sphaerisporangium</taxon>
    </lineage>
</organism>
<dbReference type="PANTHER" id="PTHR43252:SF6">
    <property type="entry name" value="NEGATIVE TRANSCRIPTION REGULATOR PADR"/>
    <property type="match status" value="1"/>
</dbReference>
<evidence type="ECO:0000256" key="1">
    <source>
        <dbReference type="SAM" id="MobiDB-lite"/>
    </source>
</evidence>
<gene>
    <name evidence="4" type="ORF">BJ982_007548</name>
</gene>
<dbReference type="GO" id="GO:0003677">
    <property type="term" value="F:DNA binding"/>
    <property type="evidence" value="ECO:0007669"/>
    <property type="project" value="UniProtKB-KW"/>
</dbReference>
<protein>
    <submittedName>
        <fullName evidence="4">DNA-binding PadR family transcriptional regulator</fullName>
    </submittedName>
</protein>
<evidence type="ECO:0000259" key="2">
    <source>
        <dbReference type="Pfam" id="PF03551"/>
    </source>
</evidence>
<dbReference type="SUPFAM" id="SSF46785">
    <property type="entry name" value="Winged helix' DNA-binding domain"/>
    <property type="match status" value="1"/>
</dbReference>
<accession>A0A7W7DFP7</accession>
<feature type="region of interest" description="Disordered" evidence="1">
    <location>
        <begin position="171"/>
        <end position="197"/>
    </location>
</feature>
<dbReference type="Proteomes" id="UP000542210">
    <property type="component" value="Unassembled WGS sequence"/>
</dbReference>
<dbReference type="InterPro" id="IPR005149">
    <property type="entry name" value="Tscrpt_reg_PadR_N"/>
</dbReference>